<feature type="domain" description="Zn(2)-C6 fungal-type" evidence="7">
    <location>
        <begin position="70"/>
        <end position="103"/>
    </location>
</feature>
<keyword evidence="5" id="KW-0539">Nucleus</keyword>
<dbReference type="InParanoid" id="A0A369KEB4"/>
<dbReference type="InterPro" id="IPR001138">
    <property type="entry name" value="Zn2Cys6_DnaBD"/>
</dbReference>
<reference evidence="8" key="1">
    <citation type="submission" date="2018-04" db="EMBL/GenBank/DDBJ databases">
        <title>Whole genome sequencing of Hypsizygus marmoreus.</title>
        <authorList>
            <person name="Choi I.-G."/>
            <person name="Min B."/>
            <person name="Kim J.-G."/>
            <person name="Kim S."/>
            <person name="Oh Y.-L."/>
            <person name="Kong W.-S."/>
            <person name="Park H."/>
            <person name="Jeong J."/>
            <person name="Song E.-S."/>
        </authorList>
    </citation>
    <scope>NUCLEOTIDE SEQUENCE [LARGE SCALE GENOMIC DNA]</scope>
    <source>
        <strain evidence="8">51987-8</strain>
    </source>
</reference>
<dbReference type="GO" id="GO:0008270">
    <property type="term" value="F:zinc ion binding"/>
    <property type="evidence" value="ECO:0007669"/>
    <property type="project" value="InterPro"/>
</dbReference>
<organism evidence="8 9">
    <name type="scientific">Hypsizygus marmoreus</name>
    <name type="common">White beech mushroom</name>
    <name type="synonym">Agaricus marmoreus</name>
    <dbReference type="NCBI Taxonomy" id="39966"/>
    <lineage>
        <taxon>Eukaryota</taxon>
        <taxon>Fungi</taxon>
        <taxon>Dikarya</taxon>
        <taxon>Basidiomycota</taxon>
        <taxon>Agaricomycotina</taxon>
        <taxon>Agaricomycetes</taxon>
        <taxon>Agaricomycetidae</taxon>
        <taxon>Agaricales</taxon>
        <taxon>Tricholomatineae</taxon>
        <taxon>Lyophyllaceae</taxon>
        <taxon>Hypsizygus</taxon>
    </lineage>
</organism>
<dbReference type="OrthoDB" id="2309723at2759"/>
<dbReference type="PROSITE" id="PS50048">
    <property type="entry name" value="ZN2_CY6_FUNGAL_2"/>
    <property type="match status" value="1"/>
</dbReference>
<dbReference type="InterPro" id="IPR050815">
    <property type="entry name" value="TF_fung"/>
</dbReference>
<gene>
    <name evidence="8" type="primary">acu-15_0</name>
    <name evidence="8" type="ORF">Hypma_013926</name>
</gene>
<dbReference type="Pfam" id="PF00172">
    <property type="entry name" value="Zn_clus"/>
    <property type="match status" value="1"/>
</dbReference>
<keyword evidence="4" id="KW-0804">Transcription</keyword>
<evidence type="ECO:0000256" key="1">
    <source>
        <dbReference type="ARBA" id="ARBA00004123"/>
    </source>
</evidence>
<evidence type="ECO:0000256" key="2">
    <source>
        <dbReference type="ARBA" id="ARBA00022723"/>
    </source>
</evidence>
<keyword evidence="3" id="KW-0805">Transcription regulation</keyword>
<dbReference type="InterPro" id="IPR036864">
    <property type="entry name" value="Zn2-C6_fun-type_DNA-bd_sf"/>
</dbReference>
<keyword evidence="2" id="KW-0479">Metal-binding</keyword>
<comment type="subcellular location">
    <subcellularLocation>
        <location evidence="1">Nucleus</location>
    </subcellularLocation>
</comment>
<evidence type="ECO:0000313" key="9">
    <source>
        <dbReference type="Proteomes" id="UP000076154"/>
    </source>
</evidence>
<dbReference type="EMBL" id="LUEZ02000009">
    <property type="protein sequence ID" value="RDB30074.1"/>
    <property type="molecule type" value="Genomic_DNA"/>
</dbReference>
<evidence type="ECO:0000256" key="6">
    <source>
        <dbReference type="SAM" id="MobiDB-lite"/>
    </source>
</evidence>
<dbReference type="STRING" id="39966.A0A369KEB4"/>
<feature type="compositionally biased region" description="Low complexity" evidence="6">
    <location>
        <begin position="160"/>
        <end position="177"/>
    </location>
</feature>
<dbReference type="CDD" id="cd12148">
    <property type="entry name" value="fungal_TF_MHR"/>
    <property type="match status" value="1"/>
</dbReference>
<keyword evidence="9" id="KW-1185">Reference proteome</keyword>
<comment type="caution">
    <text evidence="8">The sequence shown here is derived from an EMBL/GenBank/DDBJ whole genome shotgun (WGS) entry which is preliminary data.</text>
</comment>
<dbReference type="SUPFAM" id="SSF57701">
    <property type="entry name" value="Zn2/Cys6 DNA-binding domain"/>
    <property type="match status" value="1"/>
</dbReference>
<dbReference type="GO" id="GO:0005634">
    <property type="term" value="C:nucleus"/>
    <property type="evidence" value="ECO:0007669"/>
    <property type="project" value="UniProtKB-SubCell"/>
</dbReference>
<evidence type="ECO:0000313" key="8">
    <source>
        <dbReference type="EMBL" id="RDB30074.1"/>
    </source>
</evidence>
<evidence type="ECO:0000256" key="3">
    <source>
        <dbReference type="ARBA" id="ARBA00023015"/>
    </source>
</evidence>
<dbReference type="PANTHER" id="PTHR47338:SF29">
    <property type="entry name" value="ZN(2)-C6 FUNGAL-TYPE DOMAIN-CONTAINING PROTEIN"/>
    <property type="match status" value="1"/>
</dbReference>
<dbReference type="SMART" id="SM00066">
    <property type="entry name" value="GAL4"/>
    <property type="match status" value="1"/>
</dbReference>
<dbReference type="CDD" id="cd00067">
    <property type="entry name" value="GAL4"/>
    <property type="match status" value="1"/>
</dbReference>
<dbReference type="Gene3D" id="4.10.240.10">
    <property type="entry name" value="Zn(2)-C6 fungal-type DNA-binding domain"/>
    <property type="match status" value="1"/>
</dbReference>
<dbReference type="PANTHER" id="PTHR47338">
    <property type="entry name" value="ZN(II)2CYS6 TRANSCRIPTION FACTOR (EUROFUNG)-RELATED"/>
    <property type="match status" value="1"/>
</dbReference>
<evidence type="ECO:0000259" key="7">
    <source>
        <dbReference type="PROSITE" id="PS50048"/>
    </source>
</evidence>
<feature type="region of interest" description="Disordered" evidence="6">
    <location>
        <begin position="139"/>
        <end position="180"/>
    </location>
</feature>
<evidence type="ECO:0000256" key="5">
    <source>
        <dbReference type="ARBA" id="ARBA00023242"/>
    </source>
</evidence>
<proteinExistence type="predicted"/>
<protein>
    <submittedName>
        <fullName evidence="8">Transcriptional activator protein acu-15</fullName>
    </submittedName>
</protein>
<accession>A0A369KEB4</accession>
<dbReference type="Proteomes" id="UP000076154">
    <property type="component" value="Unassembled WGS sequence"/>
</dbReference>
<name>A0A369KEB4_HYPMA</name>
<dbReference type="GO" id="GO:0000981">
    <property type="term" value="F:DNA-binding transcription factor activity, RNA polymerase II-specific"/>
    <property type="evidence" value="ECO:0007669"/>
    <property type="project" value="InterPro"/>
</dbReference>
<evidence type="ECO:0000256" key="4">
    <source>
        <dbReference type="ARBA" id="ARBA00023163"/>
    </source>
</evidence>
<sequence>MPICASLFFHSNQYEPFTLELSWIAGDFVSLARLCSISRPEQYLYIGAGVRLWAVTTLPPAFEDMLKGKACINCRRRKIKCDGERPSCGQCARSNGSFEDCEYPGAGPTRTQILEERITHVQTRIRELENTADRPSLVLHHPYFGESSPRHTSNPIRARASPGSSSPPSSTSGSPASVHKGSNLLDAVQEPPRDIILLLLDVFYQHCKRIGFFLDIDRFHQSVILPLPTGHHARPSPALLNAVYLWGCHLSSPTLDGYDEKGFLRNALHHLSSDLSGSHPQRVLHGIQAEVLLSYYYLRYGKVLGGNYHAIAAVSLSLSSGLHRIGKPGPVGPSWASTSSPGSSAASLSTLVDGICEGEGVDAFWTVIILNNYWVAIQESHSMFYNIQNVGVDTPWPMDASDCELLVSASSSCNAQSEDSRLTYEFQKLLPRNGTIKRFLEGTELEGWSVMALHAKVAVLLEQATVLQAKNPPQFDSAAYITGKQPTLQPEYIHLDMLIDQFRSNLSLLAQINPQPAERDTLLIVEMMAHVANIKLHALLSSQGNTYSRQKCLFSAQSIASLTQTISSTSAMAADPIVGVLWSTACEVFISELQNPDSVTTGNNAQWSTLLSSLLAQMNQFSTNNLFMKFLVYRLQKNHAATPNW</sequence>
<dbReference type="AlphaFoldDB" id="A0A369KEB4"/>